<feature type="region of interest" description="Disordered" evidence="1">
    <location>
        <begin position="98"/>
        <end position="121"/>
    </location>
</feature>
<dbReference type="Proteomes" id="UP000717585">
    <property type="component" value="Unassembled WGS sequence"/>
</dbReference>
<proteinExistence type="predicted"/>
<protein>
    <submittedName>
        <fullName evidence="2">Uncharacterized protein</fullName>
    </submittedName>
</protein>
<sequence length="198" mass="22744">MCKRLDWLCRNRVGPDPADLDELALFEIRLKRYKATPKPKETIRTYRKLIQNTALAEDLKREGVSDDTLEKVQARAAELAEDYDECIAKALRTGLVTRPGKKAKTRQDEPVERKEAQTSSQGAGVREARFKCYACGGVGHKVGRCQAKDAELLHGWYREYDKDKKQYGRLTRGPIPEGHPRWKERKKEIYGAWILTPD</sequence>
<reference evidence="2" key="1">
    <citation type="submission" date="2021-05" db="EMBL/GenBank/DDBJ databases">
        <title>A free-living protist that lacks canonical eukaryotic 1 DNA replication and segregation systems.</title>
        <authorList>
            <person name="Salas-Leiva D.E."/>
            <person name="Tromer E.C."/>
            <person name="Curtis B.A."/>
            <person name="Jerlstrom-Hultqvist J."/>
            <person name="Kolisko M."/>
            <person name="Yi Z."/>
            <person name="Salas-Leiva J.S."/>
            <person name="Gallot-Lavallee L."/>
            <person name="Kops G.J.P.L."/>
            <person name="Archibald J.M."/>
            <person name="Simpson A.G.B."/>
            <person name="Roger A.J."/>
        </authorList>
    </citation>
    <scope>NUCLEOTIDE SEQUENCE</scope>
    <source>
        <strain evidence="2">BICM</strain>
    </source>
</reference>
<name>A0A8J6AWZ9_9EUKA</name>
<organism evidence="2 3">
    <name type="scientific">Carpediemonas membranifera</name>
    <dbReference type="NCBI Taxonomy" id="201153"/>
    <lineage>
        <taxon>Eukaryota</taxon>
        <taxon>Metamonada</taxon>
        <taxon>Carpediemonas-like organisms</taxon>
        <taxon>Carpediemonas</taxon>
    </lineage>
</organism>
<feature type="compositionally biased region" description="Basic and acidic residues" evidence="1">
    <location>
        <begin position="105"/>
        <end position="116"/>
    </location>
</feature>
<evidence type="ECO:0000313" key="3">
    <source>
        <dbReference type="Proteomes" id="UP000717585"/>
    </source>
</evidence>
<evidence type="ECO:0000313" key="2">
    <source>
        <dbReference type="EMBL" id="KAG9396253.1"/>
    </source>
</evidence>
<keyword evidence="3" id="KW-1185">Reference proteome</keyword>
<dbReference type="AlphaFoldDB" id="A0A8J6AWZ9"/>
<accession>A0A8J6AWZ9</accession>
<comment type="caution">
    <text evidence="2">The sequence shown here is derived from an EMBL/GenBank/DDBJ whole genome shotgun (WGS) entry which is preliminary data.</text>
</comment>
<gene>
    <name evidence="2" type="ORF">J8273_2605</name>
</gene>
<evidence type="ECO:0000256" key="1">
    <source>
        <dbReference type="SAM" id="MobiDB-lite"/>
    </source>
</evidence>
<dbReference type="EMBL" id="JAHDYR010000007">
    <property type="protein sequence ID" value="KAG9396253.1"/>
    <property type="molecule type" value="Genomic_DNA"/>
</dbReference>